<evidence type="ECO:0000313" key="2">
    <source>
        <dbReference type="Proteomes" id="UP001732700"/>
    </source>
</evidence>
<proteinExistence type="predicted"/>
<name>A0ACD5ZVH4_AVESA</name>
<keyword evidence="2" id="KW-1185">Reference proteome</keyword>
<reference evidence="1" key="1">
    <citation type="submission" date="2021-05" db="EMBL/GenBank/DDBJ databases">
        <authorList>
            <person name="Scholz U."/>
            <person name="Mascher M."/>
            <person name="Fiebig A."/>
        </authorList>
    </citation>
    <scope>NUCLEOTIDE SEQUENCE [LARGE SCALE GENOMIC DNA]</scope>
</reference>
<accession>A0ACD5ZVH4</accession>
<sequence>MKPLDQQDHNAEASLVARPFMHTQLPQDSQDYTYSIPEDKEVIETLKEMKRNASPGPDGFNVEFYIATWDWIGQDIMQLEQGEPRPRHVNQSTQQLLNQIWKNKKIPPIIQAFGWRLLRRVMPTRARAGKYSKHINKLCCRCGIEETDLHLLFTCGFARATWFSHPWYLRADSLIANVDSFTQILLNMLSMNHPCGTLDNILTFLWCIWKARNDRLFNRKESQPVQIYHRADAFNKNLEMFNILQDTSDGNEASVRQQKSTLSISSYMRVDATDDDQPKEVTLRQAETIRTYLDIQGSKIYSDAAWKTKKVLGSQGRILTGLRVYCQIQHDHMKATILIQASVTKAPSPLHAEAMALLLASQIVEQLKTQQVTFLTDNLTLSRAAVAKKNYRYPGALGTQGTNCSIQECL</sequence>
<reference evidence="1" key="2">
    <citation type="submission" date="2025-09" db="UniProtKB">
        <authorList>
            <consortium name="EnsemblPlants"/>
        </authorList>
    </citation>
    <scope>IDENTIFICATION</scope>
</reference>
<evidence type="ECO:0000313" key="1">
    <source>
        <dbReference type="EnsemblPlants" id="AVESA.00010b.r2.7CG0675450.1.CDS"/>
    </source>
</evidence>
<dbReference type="Proteomes" id="UP001732700">
    <property type="component" value="Chromosome 7C"/>
</dbReference>
<dbReference type="EnsemblPlants" id="AVESA.00010b.r2.7CG0675450.1">
    <property type="protein sequence ID" value="AVESA.00010b.r2.7CG0675450.1.CDS"/>
    <property type="gene ID" value="AVESA.00010b.r2.7CG0675450"/>
</dbReference>
<protein>
    <submittedName>
        <fullName evidence="1">Uncharacterized protein</fullName>
    </submittedName>
</protein>
<organism evidence="1 2">
    <name type="scientific">Avena sativa</name>
    <name type="common">Oat</name>
    <dbReference type="NCBI Taxonomy" id="4498"/>
    <lineage>
        <taxon>Eukaryota</taxon>
        <taxon>Viridiplantae</taxon>
        <taxon>Streptophyta</taxon>
        <taxon>Embryophyta</taxon>
        <taxon>Tracheophyta</taxon>
        <taxon>Spermatophyta</taxon>
        <taxon>Magnoliopsida</taxon>
        <taxon>Liliopsida</taxon>
        <taxon>Poales</taxon>
        <taxon>Poaceae</taxon>
        <taxon>BOP clade</taxon>
        <taxon>Pooideae</taxon>
        <taxon>Poodae</taxon>
        <taxon>Poeae</taxon>
        <taxon>Poeae Chloroplast Group 1 (Aveneae type)</taxon>
        <taxon>Aveninae</taxon>
        <taxon>Avena</taxon>
    </lineage>
</organism>